<dbReference type="GO" id="GO:0003677">
    <property type="term" value="F:DNA binding"/>
    <property type="evidence" value="ECO:0007669"/>
    <property type="project" value="UniProtKB-KW"/>
</dbReference>
<keyword evidence="2" id="KW-0805">Transcription regulation</keyword>
<protein>
    <submittedName>
        <fullName evidence="6">DNA-binding transcriptional LysR family regulator</fullName>
    </submittedName>
</protein>
<dbReference type="SUPFAM" id="SSF53850">
    <property type="entry name" value="Periplasmic binding protein-like II"/>
    <property type="match status" value="1"/>
</dbReference>
<dbReference type="PANTHER" id="PTHR30419:SF28">
    <property type="entry name" value="HTH-TYPE TRANSCRIPTIONAL REGULATOR BSDA"/>
    <property type="match status" value="1"/>
</dbReference>
<evidence type="ECO:0000256" key="4">
    <source>
        <dbReference type="ARBA" id="ARBA00023163"/>
    </source>
</evidence>
<dbReference type="InterPro" id="IPR036388">
    <property type="entry name" value="WH-like_DNA-bd_sf"/>
</dbReference>
<evidence type="ECO:0000313" key="6">
    <source>
        <dbReference type="EMBL" id="MET3576109.1"/>
    </source>
</evidence>
<dbReference type="InterPro" id="IPR050950">
    <property type="entry name" value="HTH-type_LysR_regulators"/>
</dbReference>
<accession>A0ABV2GCU5</accession>
<keyword evidence="4" id="KW-0804">Transcription</keyword>
<reference evidence="6 7" key="1">
    <citation type="submission" date="2024-06" db="EMBL/GenBank/DDBJ databases">
        <title>Genomic Encyclopedia of Type Strains, Phase IV (KMG-IV): sequencing the most valuable type-strain genomes for metagenomic binning, comparative biology and taxonomic classification.</title>
        <authorList>
            <person name="Goeker M."/>
        </authorList>
    </citation>
    <scope>NUCLEOTIDE SEQUENCE [LARGE SCALE GENOMIC DNA]</scope>
    <source>
        <strain evidence="6 7">DSM 26128</strain>
    </source>
</reference>
<dbReference type="Pfam" id="PF00126">
    <property type="entry name" value="HTH_1"/>
    <property type="match status" value="1"/>
</dbReference>
<evidence type="ECO:0000256" key="3">
    <source>
        <dbReference type="ARBA" id="ARBA00023125"/>
    </source>
</evidence>
<keyword evidence="7" id="KW-1185">Reference proteome</keyword>
<organism evidence="6 7">
    <name type="scientific">Bhargavaea ullalensis</name>
    <dbReference type="NCBI Taxonomy" id="1265685"/>
    <lineage>
        <taxon>Bacteria</taxon>
        <taxon>Bacillati</taxon>
        <taxon>Bacillota</taxon>
        <taxon>Bacilli</taxon>
        <taxon>Bacillales</taxon>
        <taxon>Caryophanaceae</taxon>
        <taxon>Bhargavaea</taxon>
    </lineage>
</organism>
<dbReference type="InterPro" id="IPR000847">
    <property type="entry name" value="LysR_HTH_N"/>
</dbReference>
<dbReference type="Gene3D" id="3.40.190.290">
    <property type="match status" value="1"/>
</dbReference>
<dbReference type="PRINTS" id="PR00039">
    <property type="entry name" value="HTHLYSR"/>
</dbReference>
<evidence type="ECO:0000313" key="7">
    <source>
        <dbReference type="Proteomes" id="UP001549099"/>
    </source>
</evidence>
<dbReference type="Proteomes" id="UP001549099">
    <property type="component" value="Unassembled WGS sequence"/>
</dbReference>
<evidence type="ECO:0000256" key="2">
    <source>
        <dbReference type="ARBA" id="ARBA00023015"/>
    </source>
</evidence>
<comment type="caution">
    <text evidence="6">The sequence shown here is derived from an EMBL/GenBank/DDBJ whole genome shotgun (WGS) entry which is preliminary data.</text>
</comment>
<evidence type="ECO:0000256" key="1">
    <source>
        <dbReference type="ARBA" id="ARBA00009437"/>
    </source>
</evidence>
<dbReference type="PANTHER" id="PTHR30419">
    <property type="entry name" value="HTH-TYPE TRANSCRIPTIONAL REGULATOR YBHD"/>
    <property type="match status" value="1"/>
</dbReference>
<dbReference type="InterPro" id="IPR005119">
    <property type="entry name" value="LysR_subst-bd"/>
</dbReference>
<dbReference type="Gene3D" id="1.10.10.10">
    <property type="entry name" value="Winged helix-like DNA-binding domain superfamily/Winged helix DNA-binding domain"/>
    <property type="match status" value="1"/>
</dbReference>
<proteinExistence type="inferred from homology"/>
<dbReference type="RefSeq" id="WP_354197862.1">
    <property type="nucleotide sequence ID" value="NZ_JBEPLW010000016.1"/>
</dbReference>
<dbReference type="Pfam" id="PF03466">
    <property type="entry name" value="LysR_substrate"/>
    <property type="match status" value="1"/>
</dbReference>
<name>A0ABV2GCU5_9BACL</name>
<comment type="similarity">
    <text evidence="1">Belongs to the LysR transcriptional regulatory family.</text>
</comment>
<dbReference type="CDD" id="cd05466">
    <property type="entry name" value="PBP2_LTTR_substrate"/>
    <property type="match status" value="1"/>
</dbReference>
<gene>
    <name evidence="6" type="ORF">ABID49_002024</name>
</gene>
<dbReference type="SUPFAM" id="SSF46785">
    <property type="entry name" value="Winged helix' DNA-binding domain"/>
    <property type="match status" value="1"/>
</dbReference>
<keyword evidence="3 6" id="KW-0238">DNA-binding</keyword>
<dbReference type="EMBL" id="JBEPLW010000016">
    <property type="protein sequence ID" value="MET3576109.1"/>
    <property type="molecule type" value="Genomic_DNA"/>
</dbReference>
<evidence type="ECO:0000259" key="5">
    <source>
        <dbReference type="PROSITE" id="PS50931"/>
    </source>
</evidence>
<feature type="domain" description="HTH lysR-type" evidence="5">
    <location>
        <begin position="1"/>
        <end position="58"/>
    </location>
</feature>
<dbReference type="PROSITE" id="PS50931">
    <property type="entry name" value="HTH_LYSR"/>
    <property type="match status" value="1"/>
</dbReference>
<sequence length="290" mass="32782">MDIRQLQYYREIVKHGNISKAAEALHIAQPPLSQLLKKLELELGTVLIHRYRQKWEVTESGRLLYEYAEQLLSGMDDIKRRIGEIESGIAGTVRIGVSSACYNLLVEFIASFRDEFPKTHLEITTGDSEGLLAKLRQRDLDLTLILSPAKLEEVETKKLKTQPAVLLAPESWSDKLSDKPSFEEIARLPFILLSAMEGYSFSTAVLRAFETLGLQPDIVAECKDVPLAVALVNRGLGVSIIPGMHYKSMFFNNLKIYELPKIEYHVEPILVKLKNAPVTRAAERFWGMVE</sequence>
<dbReference type="InterPro" id="IPR036390">
    <property type="entry name" value="WH_DNA-bd_sf"/>
</dbReference>